<dbReference type="AlphaFoldDB" id="A0A9P8AJ73"/>
<accession>A0A9P8AJ73</accession>
<name>A0A9P8AJ73_9ASCO</name>
<sequence>MTLNKTMEDATLYKKVKCLYSRDNIDILSIRNQVVLEFSADVLISQLVSTVGQNIQFGITKRCIGDSLSFELSLEDSKRVGCLTKIFEPTEFDLWFILVILSNGQIYFEEDELFEQYEGATDKITDLFAKTIKNKASDDRWDNVGIHVFKRNVEFFTRKGLPVEAVLPAFPCKSSNSTKVASGLPDKGEELALRRIMKFVSDVALIYPPGLKFYIVSDGHVFSDCINVDDDIVDEYTTHLIELYEKIKDKDFEGIYFKGLNDCFRSENKAAVEGFLQTISIDHHLQTKLDPLTEDNRKVLIYACDNDNEKLKQDIKDKNHPRLFLHRGFMKFMCEDLNDIPMVKTWSNKKFKKVVSHVAFEMIKRNDAYSNLVELVFPFHVRLSIHAHHNDGPKFGIKLLDKEECTTIGHIQLKEDGMLHIPTPWHNAIFKLSDCEKYIVSFLRMASELINDYQGGWSEIERCYVFTK</sequence>
<evidence type="ECO:0000313" key="1">
    <source>
        <dbReference type="EMBL" id="KAG7194461.1"/>
    </source>
</evidence>
<dbReference type="GeneID" id="66118048"/>
<evidence type="ECO:0000313" key="2">
    <source>
        <dbReference type="Proteomes" id="UP000790833"/>
    </source>
</evidence>
<dbReference type="EMBL" id="JAHMUF010000007">
    <property type="protein sequence ID" value="KAG7194461.1"/>
    <property type="molecule type" value="Genomic_DNA"/>
</dbReference>
<keyword evidence="2" id="KW-1185">Reference proteome</keyword>
<dbReference type="OrthoDB" id="429813at2759"/>
<dbReference type="PANTHER" id="PTHR37285:SF5">
    <property type="entry name" value="SPORE WALL MATURATION PROTEIN DIT1"/>
    <property type="match status" value="1"/>
</dbReference>
<proteinExistence type="predicted"/>
<dbReference type="InterPro" id="IPR007817">
    <property type="entry name" value="Isocyanide_synthase_DIT1"/>
</dbReference>
<reference evidence="1" key="1">
    <citation type="submission" date="2021-03" db="EMBL/GenBank/DDBJ databases">
        <authorList>
            <person name="Palmer J.M."/>
        </authorList>
    </citation>
    <scope>NUCLEOTIDE SEQUENCE</scope>
    <source>
        <strain evidence="1">ARV_011</strain>
    </source>
</reference>
<comment type="caution">
    <text evidence="1">The sequence shown here is derived from an EMBL/GenBank/DDBJ whole genome shotgun (WGS) entry which is preliminary data.</text>
</comment>
<dbReference type="Pfam" id="PF05141">
    <property type="entry name" value="DIT1_PvcA"/>
    <property type="match status" value="1"/>
</dbReference>
<dbReference type="Proteomes" id="UP000790833">
    <property type="component" value="Unassembled WGS sequence"/>
</dbReference>
<protein>
    <submittedName>
        <fullName evidence="1">Dityrosine synthesis enzyme</fullName>
    </submittedName>
</protein>
<dbReference type="PANTHER" id="PTHR37285">
    <property type="entry name" value="SPORE WALL MATURATION PROTEIN DIT1"/>
    <property type="match status" value="1"/>
</dbReference>
<gene>
    <name evidence="1" type="primary">DIT1</name>
    <name evidence="1" type="ORF">KQ657_004674</name>
</gene>
<dbReference type="RefSeq" id="XP_043050008.1">
    <property type="nucleotide sequence ID" value="XM_043195342.1"/>
</dbReference>
<organism evidence="1 2">
    <name type="scientific">Scheffersomyces spartinae</name>
    <dbReference type="NCBI Taxonomy" id="45513"/>
    <lineage>
        <taxon>Eukaryota</taxon>
        <taxon>Fungi</taxon>
        <taxon>Dikarya</taxon>
        <taxon>Ascomycota</taxon>
        <taxon>Saccharomycotina</taxon>
        <taxon>Pichiomycetes</taxon>
        <taxon>Debaryomycetaceae</taxon>
        <taxon>Scheffersomyces</taxon>
    </lineage>
</organism>